<dbReference type="AlphaFoldDB" id="A0A6C0ILN0"/>
<protein>
    <submittedName>
        <fullName evidence="1">Uncharacterized protein</fullName>
    </submittedName>
</protein>
<reference evidence="1" key="1">
    <citation type="journal article" date="2020" name="Nature">
        <title>Giant virus diversity and host interactions through global metagenomics.</title>
        <authorList>
            <person name="Schulz F."/>
            <person name="Roux S."/>
            <person name="Paez-Espino D."/>
            <person name="Jungbluth S."/>
            <person name="Walsh D.A."/>
            <person name="Denef V.J."/>
            <person name="McMahon K.D."/>
            <person name="Konstantinidis K.T."/>
            <person name="Eloe-Fadrosh E.A."/>
            <person name="Kyrpides N.C."/>
            <person name="Woyke T."/>
        </authorList>
    </citation>
    <scope>NUCLEOTIDE SEQUENCE</scope>
    <source>
        <strain evidence="1">GVMAG-M-3300024258-14</strain>
    </source>
</reference>
<accession>A0A6C0ILN0</accession>
<evidence type="ECO:0000313" key="1">
    <source>
        <dbReference type="EMBL" id="QHT93729.1"/>
    </source>
</evidence>
<dbReference type="EMBL" id="MN740210">
    <property type="protein sequence ID" value="QHT93729.1"/>
    <property type="molecule type" value="Genomic_DNA"/>
</dbReference>
<proteinExistence type="predicted"/>
<name>A0A6C0ILN0_9ZZZZ</name>
<sequence>MAKLGLKIKIGNEEKDLDDIFLKISDYNANSSNYQDGEAVQLTQETGIKYIDENGVKRDLIERYIGYDSDGYIAENYETDPNRIDVSSLNSITDINDNNLVNLFYQLGTKKVSENLIDIQNGDYYIRVTNNSSNANYRFQFNFPVGTIIWMEIINGNIYIKNNNKTTTFLSVTYIEQTLSTSNISLNQSRFNDSFVYNTFLRNNDSVTYYLSRSNSNKQEAKCIIIS</sequence>
<organism evidence="1">
    <name type="scientific">viral metagenome</name>
    <dbReference type="NCBI Taxonomy" id="1070528"/>
    <lineage>
        <taxon>unclassified sequences</taxon>
        <taxon>metagenomes</taxon>
        <taxon>organismal metagenomes</taxon>
    </lineage>
</organism>